<name>A0A164QF22_9AGAM</name>
<reference evidence="1 2" key="1">
    <citation type="journal article" date="2016" name="Mol. Biol. Evol.">
        <title>Comparative Genomics of Early-Diverging Mushroom-Forming Fungi Provides Insights into the Origins of Lignocellulose Decay Capabilities.</title>
        <authorList>
            <person name="Nagy L.G."/>
            <person name="Riley R."/>
            <person name="Tritt A."/>
            <person name="Adam C."/>
            <person name="Daum C."/>
            <person name="Floudas D."/>
            <person name="Sun H."/>
            <person name="Yadav J.S."/>
            <person name="Pangilinan J."/>
            <person name="Larsson K.H."/>
            <person name="Matsuura K."/>
            <person name="Barry K."/>
            <person name="Labutti K."/>
            <person name="Kuo R."/>
            <person name="Ohm R.A."/>
            <person name="Bhattacharya S.S."/>
            <person name="Shirouzu T."/>
            <person name="Yoshinaga Y."/>
            <person name="Martin F.M."/>
            <person name="Grigoriev I.V."/>
            <person name="Hibbett D.S."/>
        </authorList>
    </citation>
    <scope>NUCLEOTIDE SEQUENCE [LARGE SCALE GENOMIC DNA]</scope>
    <source>
        <strain evidence="1 2">HHB9708</strain>
    </source>
</reference>
<dbReference type="EMBL" id="KV419426">
    <property type="protein sequence ID" value="KZS89598.1"/>
    <property type="molecule type" value="Genomic_DNA"/>
</dbReference>
<gene>
    <name evidence="1" type="ORF">SISNIDRAFT_489033</name>
</gene>
<protein>
    <submittedName>
        <fullName evidence="1">Uncharacterized protein</fullName>
    </submittedName>
</protein>
<sequence length="98" mass="10658">MPSILQVKDTLKPEDVDGGFESVVVSASLGTPSLSSNSHAIHVAKHHNRGPHTAWKEISSRILAAIVFLCDQKMRHQNYLSSTSPSLLSLMETPIGRP</sequence>
<dbReference type="AlphaFoldDB" id="A0A164QF22"/>
<accession>A0A164QF22</accession>
<organism evidence="1 2">
    <name type="scientific">Sistotremastrum niveocremeum HHB9708</name>
    <dbReference type="NCBI Taxonomy" id="1314777"/>
    <lineage>
        <taxon>Eukaryota</taxon>
        <taxon>Fungi</taxon>
        <taxon>Dikarya</taxon>
        <taxon>Basidiomycota</taxon>
        <taxon>Agaricomycotina</taxon>
        <taxon>Agaricomycetes</taxon>
        <taxon>Sistotremastrales</taxon>
        <taxon>Sistotremastraceae</taxon>
        <taxon>Sertulicium</taxon>
        <taxon>Sertulicium niveocremeum</taxon>
    </lineage>
</organism>
<proteinExistence type="predicted"/>
<evidence type="ECO:0000313" key="2">
    <source>
        <dbReference type="Proteomes" id="UP000076722"/>
    </source>
</evidence>
<keyword evidence="2" id="KW-1185">Reference proteome</keyword>
<evidence type="ECO:0000313" key="1">
    <source>
        <dbReference type="EMBL" id="KZS89598.1"/>
    </source>
</evidence>
<dbReference type="Proteomes" id="UP000076722">
    <property type="component" value="Unassembled WGS sequence"/>
</dbReference>